<reference evidence="1 2" key="2">
    <citation type="submission" date="2018-11" db="EMBL/GenBank/DDBJ databases">
        <authorList>
            <consortium name="Pathogen Informatics"/>
        </authorList>
    </citation>
    <scope>NUCLEOTIDE SEQUENCE [LARGE SCALE GENOMIC DNA]</scope>
</reference>
<dbReference type="STRING" id="27835.A0A0N4YZJ7"/>
<dbReference type="AlphaFoldDB" id="A0A0N4YZJ7"/>
<dbReference type="EMBL" id="UYSL01028694">
    <property type="protein sequence ID" value="VDL87654.1"/>
    <property type="molecule type" value="Genomic_DNA"/>
</dbReference>
<proteinExistence type="predicted"/>
<name>A0A0N4YZJ7_NIPBR</name>
<sequence>MSKIETPILERKPLLYCRYIDDCFIVCATQEEMDLCFDLLNNQAENIKLTREKPTGRWLPYLNVQICPPVADEEGRCQEHVSNGNYGVVKQRPEVGVMAVGQSHCHREWVPRPKHAKRYPTTGSGIRTKTAER</sequence>
<evidence type="ECO:0000313" key="3">
    <source>
        <dbReference type="WBParaSite" id="NBR_0002266901-mRNA-1"/>
    </source>
</evidence>
<evidence type="ECO:0000313" key="2">
    <source>
        <dbReference type="Proteomes" id="UP000271162"/>
    </source>
</evidence>
<dbReference type="Proteomes" id="UP000271162">
    <property type="component" value="Unassembled WGS sequence"/>
</dbReference>
<protein>
    <submittedName>
        <fullName evidence="3">Reverse transcriptase domain-containing protein</fullName>
    </submittedName>
</protein>
<gene>
    <name evidence="1" type="ORF">NBR_LOCUS22670</name>
</gene>
<evidence type="ECO:0000313" key="1">
    <source>
        <dbReference type="EMBL" id="VDL87654.1"/>
    </source>
</evidence>
<dbReference type="WBParaSite" id="NBR_0002266901-mRNA-1">
    <property type="protein sequence ID" value="NBR_0002266901-mRNA-1"/>
    <property type="gene ID" value="NBR_0002266901"/>
</dbReference>
<organism evidence="3">
    <name type="scientific">Nippostrongylus brasiliensis</name>
    <name type="common">Rat hookworm</name>
    <dbReference type="NCBI Taxonomy" id="27835"/>
    <lineage>
        <taxon>Eukaryota</taxon>
        <taxon>Metazoa</taxon>
        <taxon>Ecdysozoa</taxon>
        <taxon>Nematoda</taxon>
        <taxon>Chromadorea</taxon>
        <taxon>Rhabditida</taxon>
        <taxon>Rhabditina</taxon>
        <taxon>Rhabditomorpha</taxon>
        <taxon>Strongyloidea</taxon>
        <taxon>Heligmosomidae</taxon>
        <taxon>Nippostrongylus</taxon>
    </lineage>
</organism>
<reference evidence="3" key="1">
    <citation type="submission" date="2017-02" db="UniProtKB">
        <authorList>
            <consortium name="WormBaseParasite"/>
        </authorList>
    </citation>
    <scope>IDENTIFICATION</scope>
</reference>
<keyword evidence="2" id="KW-1185">Reference proteome</keyword>
<accession>A0A0N4YZJ7</accession>